<accession>A0ABW6P5M2</accession>
<dbReference type="EMBL" id="JBIAMT010000003">
    <property type="protein sequence ID" value="MFF0498458.1"/>
    <property type="molecule type" value="Genomic_DNA"/>
</dbReference>
<name>A0ABW6P5M2_9NOCA</name>
<protein>
    <submittedName>
        <fullName evidence="1">Uncharacterized protein</fullName>
    </submittedName>
</protein>
<dbReference type="RefSeq" id="WP_387395879.1">
    <property type="nucleotide sequence ID" value="NZ_JBIAMT010000003.1"/>
</dbReference>
<dbReference type="Proteomes" id="UP001601442">
    <property type="component" value="Unassembled WGS sequence"/>
</dbReference>
<sequence>MNELEIPAIGDKKWHPVWGWVQVTAVRYWPVIYTECLTDGGVAVSGLLSQLWDEEW</sequence>
<organism evidence="1 2">
    <name type="scientific">Nocardia aobensis</name>
    <dbReference type="NCBI Taxonomy" id="257277"/>
    <lineage>
        <taxon>Bacteria</taxon>
        <taxon>Bacillati</taxon>
        <taxon>Actinomycetota</taxon>
        <taxon>Actinomycetes</taxon>
        <taxon>Mycobacteriales</taxon>
        <taxon>Nocardiaceae</taxon>
        <taxon>Nocardia</taxon>
    </lineage>
</organism>
<proteinExistence type="predicted"/>
<gene>
    <name evidence="1" type="ORF">ACFYU5_18780</name>
</gene>
<evidence type="ECO:0000313" key="1">
    <source>
        <dbReference type="EMBL" id="MFF0498458.1"/>
    </source>
</evidence>
<evidence type="ECO:0000313" key="2">
    <source>
        <dbReference type="Proteomes" id="UP001601442"/>
    </source>
</evidence>
<comment type="caution">
    <text evidence="1">The sequence shown here is derived from an EMBL/GenBank/DDBJ whole genome shotgun (WGS) entry which is preliminary data.</text>
</comment>
<keyword evidence="2" id="KW-1185">Reference proteome</keyword>
<reference evidence="1 2" key="1">
    <citation type="submission" date="2024-10" db="EMBL/GenBank/DDBJ databases">
        <title>The Natural Products Discovery Center: Release of the First 8490 Sequenced Strains for Exploring Actinobacteria Biosynthetic Diversity.</title>
        <authorList>
            <person name="Kalkreuter E."/>
            <person name="Kautsar S.A."/>
            <person name="Yang D."/>
            <person name="Bader C.D."/>
            <person name="Teijaro C.N."/>
            <person name="Fluegel L."/>
            <person name="Davis C.M."/>
            <person name="Simpson J.R."/>
            <person name="Lauterbach L."/>
            <person name="Steele A.D."/>
            <person name="Gui C."/>
            <person name="Meng S."/>
            <person name="Li G."/>
            <person name="Viehrig K."/>
            <person name="Ye F."/>
            <person name="Su P."/>
            <person name="Kiefer A.F."/>
            <person name="Nichols A."/>
            <person name="Cepeda A.J."/>
            <person name="Yan W."/>
            <person name="Fan B."/>
            <person name="Jiang Y."/>
            <person name="Adhikari A."/>
            <person name="Zheng C.-J."/>
            <person name="Schuster L."/>
            <person name="Cowan T.M."/>
            <person name="Smanski M.J."/>
            <person name="Chevrette M.G."/>
            <person name="De Carvalho L.P.S."/>
            <person name="Shen B."/>
        </authorList>
    </citation>
    <scope>NUCLEOTIDE SEQUENCE [LARGE SCALE GENOMIC DNA]</scope>
    <source>
        <strain evidence="1 2">NPDC004119</strain>
    </source>
</reference>